<accession>A0A1V9EAB4</accession>
<dbReference type="STRING" id="354355.SAMN05660816_03059"/>
<dbReference type="EMBL" id="LVXG01000056">
    <property type="protein sequence ID" value="OQP42865.1"/>
    <property type="molecule type" value="Genomic_DNA"/>
</dbReference>
<keyword evidence="2" id="KW-1185">Reference proteome</keyword>
<name>A0A1V9EAB4_9BACT</name>
<organism evidence="1 2">
    <name type="scientific">Niastella yeongjuensis</name>
    <dbReference type="NCBI Taxonomy" id="354355"/>
    <lineage>
        <taxon>Bacteria</taxon>
        <taxon>Pseudomonadati</taxon>
        <taxon>Bacteroidota</taxon>
        <taxon>Chitinophagia</taxon>
        <taxon>Chitinophagales</taxon>
        <taxon>Chitinophagaceae</taxon>
        <taxon>Niastella</taxon>
    </lineage>
</organism>
<proteinExistence type="predicted"/>
<reference evidence="2" key="1">
    <citation type="submission" date="2016-04" db="EMBL/GenBank/DDBJ databases">
        <authorList>
            <person name="Chen L."/>
            <person name="Zhuang W."/>
            <person name="Wang G."/>
        </authorList>
    </citation>
    <scope>NUCLEOTIDE SEQUENCE [LARGE SCALE GENOMIC DNA]</scope>
    <source>
        <strain evidence="2">17621</strain>
    </source>
</reference>
<dbReference type="SUPFAM" id="SSF48452">
    <property type="entry name" value="TPR-like"/>
    <property type="match status" value="1"/>
</dbReference>
<dbReference type="InterPro" id="IPR011990">
    <property type="entry name" value="TPR-like_helical_dom_sf"/>
</dbReference>
<evidence type="ECO:0000313" key="2">
    <source>
        <dbReference type="Proteomes" id="UP000192610"/>
    </source>
</evidence>
<gene>
    <name evidence="1" type="ORF">A4H97_11970</name>
</gene>
<dbReference type="Proteomes" id="UP000192610">
    <property type="component" value="Unassembled WGS sequence"/>
</dbReference>
<evidence type="ECO:0000313" key="1">
    <source>
        <dbReference type="EMBL" id="OQP42865.1"/>
    </source>
</evidence>
<dbReference type="AlphaFoldDB" id="A0A1V9EAB4"/>
<dbReference type="OrthoDB" id="1524733at2"/>
<sequence>MDRITKLKEFLQANPRDSFLKHALALEYVKIEDDKTAREIFEEILTQDPGYIGSYYHLAKLLERTGDTNAAIQWYEKGMEAAKKAGDNHAYGELRSAHEELTF</sequence>
<dbReference type="Pfam" id="PF14559">
    <property type="entry name" value="TPR_19"/>
    <property type="match status" value="1"/>
</dbReference>
<dbReference type="Gene3D" id="1.25.40.10">
    <property type="entry name" value="Tetratricopeptide repeat domain"/>
    <property type="match status" value="1"/>
</dbReference>
<dbReference type="RefSeq" id="WP_081203279.1">
    <property type="nucleotide sequence ID" value="NZ_FOCZ01000005.1"/>
</dbReference>
<protein>
    <submittedName>
        <fullName evidence="1">Uncharacterized protein</fullName>
    </submittedName>
</protein>
<comment type="caution">
    <text evidence="1">The sequence shown here is derived from an EMBL/GenBank/DDBJ whole genome shotgun (WGS) entry which is preliminary data.</text>
</comment>